<sequence>MKSFYEFNRNNPQERLEQYKLYPEMALFHIALREEMGEEEYHAFYRAEKEAQQRFKVPVYHETTPQWVNA</sequence>
<evidence type="ECO:0000313" key="2">
    <source>
        <dbReference type="Proteomes" id="UP001597094"/>
    </source>
</evidence>
<proteinExistence type="predicted"/>
<dbReference type="RefSeq" id="WP_377531907.1">
    <property type="nucleotide sequence ID" value="NZ_JBHTLD010000264.1"/>
</dbReference>
<dbReference type="EMBL" id="JBHTLD010000264">
    <property type="protein sequence ID" value="MFD1188389.1"/>
    <property type="molecule type" value="Genomic_DNA"/>
</dbReference>
<accession>A0ABW3STY6</accession>
<organism evidence="1 2">
    <name type="scientific">Pontibacter rugosus</name>
    <dbReference type="NCBI Taxonomy" id="1745966"/>
    <lineage>
        <taxon>Bacteria</taxon>
        <taxon>Pseudomonadati</taxon>
        <taxon>Bacteroidota</taxon>
        <taxon>Cytophagia</taxon>
        <taxon>Cytophagales</taxon>
        <taxon>Hymenobacteraceae</taxon>
        <taxon>Pontibacter</taxon>
    </lineage>
</organism>
<reference evidence="2" key="1">
    <citation type="journal article" date="2019" name="Int. J. Syst. Evol. Microbiol.">
        <title>The Global Catalogue of Microorganisms (GCM) 10K type strain sequencing project: providing services to taxonomists for standard genome sequencing and annotation.</title>
        <authorList>
            <consortium name="The Broad Institute Genomics Platform"/>
            <consortium name="The Broad Institute Genome Sequencing Center for Infectious Disease"/>
            <person name="Wu L."/>
            <person name="Ma J."/>
        </authorList>
    </citation>
    <scope>NUCLEOTIDE SEQUENCE [LARGE SCALE GENOMIC DNA]</scope>
    <source>
        <strain evidence="2">JCM 31319</strain>
    </source>
</reference>
<dbReference type="Proteomes" id="UP001597094">
    <property type="component" value="Unassembled WGS sequence"/>
</dbReference>
<keyword evidence="2" id="KW-1185">Reference proteome</keyword>
<name>A0ABW3STY6_9BACT</name>
<gene>
    <name evidence="1" type="ORF">ACFQ2O_19420</name>
</gene>
<protein>
    <submittedName>
        <fullName evidence="1">Uncharacterized protein</fullName>
    </submittedName>
</protein>
<comment type="caution">
    <text evidence="1">The sequence shown here is derived from an EMBL/GenBank/DDBJ whole genome shotgun (WGS) entry which is preliminary data.</text>
</comment>
<evidence type="ECO:0000313" key="1">
    <source>
        <dbReference type="EMBL" id="MFD1188389.1"/>
    </source>
</evidence>